<organism evidence="2 3">
    <name type="scientific">Pseudoduganella aquatica</name>
    <dbReference type="NCBI Taxonomy" id="2660641"/>
    <lineage>
        <taxon>Bacteria</taxon>
        <taxon>Pseudomonadati</taxon>
        <taxon>Pseudomonadota</taxon>
        <taxon>Betaproteobacteria</taxon>
        <taxon>Burkholderiales</taxon>
        <taxon>Oxalobacteraceae</taxon>
        <taxon>Telluria group</taxon>
        <taxon>Pseudoduganella</taxon>
    </lineage>
</organism>
<proteinExistence type="predicted"/>
<feature type="chain" id="PRO_5030904871" description="SGNH/GDSL hydrolase family protein" evidence="1">
    <location>
        <begin position="23"/>
        <end position="392"/>
    </location>
</feature>
<dbReference type="Proteomes" id="UP000450676">
    <property type="component" value="Unassembled WGS sequence"/>
</dbReference>
<accession>A0A7X4KME9</accession>
<evidence type="ECO:0000313" key="3">
    <source>
        <dbReference type="Proteomes" id="UP000450676"/>
    </source>
</evidence>
<comment type="caution">
    <text evidence="2">The sequence shown here is derived from an EMBL/GenBank/DDBJ whole genome shotgun (WGS) entry which is preliminary data.</text>
</comment>
<keyword evidence="1" id="KW-0732">Signal</keyword>
<name>A0A7X4KME9_9BURK</name>
<reference evidence="2 3" key="1">
    <citation type="submission" date="2019-12" db="EMBL/GenBank/DDBJ databases">
        <title>Novel species isolated from a subtropical stream in China.</title>
        <authorList>
            <person name="Lu H."/>
        </authorList>
    </citation>
    <scope>NUCLEOTIDE SEQUENCE [LARGE SCALE GENOMIC DNA]</scope>
    <source>
        <strain evidence="2 3">FT127W</strain>
    </source>
</reference>
<keyword evidence="3" id="KW-1185">Reference proteome</keyword>
<evidence type="ECO:0000313" key="2">
    <source>
        <dbReference type="EMBL" id="MYN09189.1"/>
    </source>
</evidence>
<evidence type="ECO:0000256" key="1">
    <source>
        <dbReference type="SAM" id="SignalP"/>
    </source>
</evidence>
<gene>
    <name evidence="2" type="ORF">GTP77_17845</name>
</gene>
<evidence type="ECO:0008006" key="4">
    <source>
        <dbReference type="Google" id="ProtNLM"/>
    </source>
</evidence>
<dbReference type="EMBL" id="WWCU01000020">
    <property type="protein sequence ID" value="MYN09189.1"/>
    <property type="molecule type" value="Genomic_DNA"/>
</dbReference>
<sequence>MTMRAYLSLFCGLSAGVVGAVAALNYAVDPYLTHQWNTPPVQLLRPMRERLGPWAKTYALARYRPALVYVGNSRTEVALPAHPSLFGGRPVFNAALSGATMNDAGMMAHHAVQVAKVDTLVWGLDAPSFHLGTGNTELDEALLADGPGYLARRSLLNLKRAVSLEMAGDALRVLSGSYEPVCRSSLAFLGQRDAACLMHRFATRGSKAAAVLPRLGEFVRGEGPAAGALAVFHRRLDELCSLGTRVRLYVNPTHALMQDALYWAGKAEPAEAWLRALTAAAARRRAAGCDVTLHDFSGYNSVTTEPLPQAGGGADMGYYWEPSHYRENVGRMILARLFGGASAAPDGFGAELMPSNVEQHLSAMHVARERYHAEHAPETALARQAALAAKTP</sequence>
<feature type="signal peptide" evidence="1">
    <location>
        <begin position="1"/>
        <end position="22"/>
    </location>
</feature>
<dbReference type="AlphaFoldDB" id="A0A7X4KME9"/>
<protein>
    <recommendedName>
        <fullName evidence="4">SGNH/GDSL hydrolase family protein</fullName>
    </recommendedName>
</protein>